<name>A0A0A9H2X1_ARUDO</name>
<dbReference type="AlphaFoldDB" id="A0A0A9H2X1"/>
<evidence type="ECO:0000313" key="1">
    <source>
        <dbReference type="EMBL" id="JAE29186.1"/>
    </source>
</evidence>
<protein>
    <submittedName>
        <fullName evidence="1">MTBC</fullName>
    </submittedName>
</protein>
<reference evidence="1" key="2">
    <citation type="journal article" date="2015" name="Data Brief">
        <title>Shoot transcriptome of the giant reed, Arundo donax.</title>
        <authorList>
            <person name="Barrero R.A."/>
            <person name="Guerrero F.D."/>
            <person name="Moolhuijzen P."/>
            <person name="Goolsby J.A."/>
            <person name="Tidwell J."/>
            <person name="Bellgard S.E."/>
            <person name="Bellgard M.I."/>
        </authorList>
    </citation>
    <scope>NUCLEOTIDE SEQUENCE</scope>
    <source>
        <tissue evidence="1">Shoot tissue taken approximately 20 cm above the soil surface</tissue>
    </source>
</reference>
<organism evidence="1">
    <name type="scientific">Arundo donax</name>
    <name type="common">Giant reed</name>
    <name type="synonym">Donax arundinaceus</name>
    <dbReference type="NCBI Taxonomy" id="35708"/>
    <lineage>
        <taxon>Eukaryota</taxon>
        <taxon>Viridiplantae</taxon>
        <taxon>Streptophyta</taxon>
        <taxon>Embryophyta</taxon>
        <taxon>Tracheophyta</taxon>
        <taxon>Spermatophyta</taxon>
        <taxon>Magnoliopsida</taxon>
        <taxon>Liliopsida</taxon>
        <taxon>Poales</taxon>
        <taxon>Poaceae</taxon>
        <taxon>PACMAD clade</taxon>
        <taxon>Arundinoideae</taxon>
        <taxon>Arundineae</taxon>
        <taxon>Arundo</taxon>
    </lineage>
</organism>
<reference evidence="1" key="1">
    <citation type="submission" date="2014-09" db="EMBL/GenBank/DDBJ databases">
        <authorList>
            <person name="Magalhaes I.L.F."/>
            <person name="Oliveira U."/>
            <person name="Santos F.R."/>
            <person name="Vidigal T.H.D.A."/>
            <person name="Brescovit A.D."/>
            <person name="Santos A.J."/>
        </authorList>
    </citation>
    <scope>NUCLEOTIDE SEQUENCE</scope>
    <source>
        <tissue evidence="1">Shoot tissue taken approximately 20 cm above the soil surface</tissue>
    </source>
</reference>
<sequence length="19" mass="2074">MPLACHFGALEAHPRTPLL</sequence>
<proteinExistence type="predicted"/>
<accession>A0A0A9H2X1</accession>
<dbReference type="EMBL" id="GBRH01168710">
    <property type="protein sequence ID" value="JAE29186.1"/>
    <property type="molecule type" value="Transcribed_RNA"/>
</dbReference>